<dbReference type="AlphaFoldDB" id="A0A316FHC8"/>
<dbReference type="EMBL" id="QGGR01000008">
    <property type="protein sequence ID" value="PWK47106.1"/>
    <property type="molecule type" value="Genomic_DNA"/>
</dbReference>
<gene>
    <name evidence="2" type="ORF">BC793_108221</name>
</gene>
<reference evidence="2 3" key="1">
    <citation type="submission" date="2018-05" db="EMBL/GenBank/DDBJ databases">
        <title>Genomic Encyclopedia of Archaeal and Bacterial Type Strains, Phase II (KMG-II): from individual species to whole genera.</title>
        <authorList>
            <person name="Goeker M."/>
        </authorList>
    </citation>
    <scope>NUCLEOTIDE SEQUENCE [LARGE SCALE GENOMIC DNA]</scope>
    <source>
        <strain evidence="2 3">DSM 45184</strain>
    </source>
</reference>
<comment type="caution">
    <text evidence="2">The sequence shown here is derived from an EMBL/GenBank/DDBJ whole genome shotgun (WGS) entry which is preliminary data.</text>
</comment>
<dbReference type="SUPFAM" id="SSF117856">
    <property type="entry name" value="AF0104/ALDC/Ptd012-like"/>
    <property type="match status" value="1"/>
</dbReference>
<keyword evidence="3" id="KW-1185">Reference proteome</keyword>
<dbReference type="Proteomes" id="UP000245697">
    <property type="component" value="Unassembled WGS sequence"/>
</dbReference>
<dbReference type="InterPro" id="IPR005175">
    <property type="entry name" value="PPC_dom"/>
</dbReference>
<evidence type="ECO:0000259" key="1">
    <source>
        <dbReference type="PROSITE" id="PS51742"/>
    </source>
</evidence>
<evidence type="ECO:0000313" key="3">
    <source>
        <dbReference type="Proteomes" id="UP000245697"/>
    </source>
</evidence>
<dbReference type="Pfam" id="PF03479">
    <property type="entry name" value="PCC"/>
    <property type="match status" value="1"/>
</dbReference>
<proteinExistence type="predicted"/>
<dbReference type="PROSITE" id="PS51742">
    <property type="entry name" value="PPC"/>
    <property type="match status" value="1"/>
</dbReference>
<dbReference type="OrthoDB" id="3383570at2"/>
<evidence type="ECO:0000313" key="2">
    <source>
        <dbReference type="EMBL" id="PWK47106.1"/>
    </source>
</evidence>
<feature type="domain" description="PPC" evidence="1">
    <location>
        <begin position="1"/>
        <end position="109"/>
    </location>
</feature>
<dbReference type="RefSeq" id="WP_109594382.1">
    <property type="nucleotide sequence ID" value="NZ_BONA01000049.1"/>
</dbReference>
<sequence length="109" mass="11731">MHLITVGRDAEVLATIQAGVDDLRITAGAITVIGAVQTATVSVMHQDDALVDRLRHYDLPMELSGTGEIVNGRVHLHVTLYAETATFGGHLHAATVRDFFVRAYVAPLV</sequence>
<accession>A0A316FHC8</accession>
<protein>
    <recommendedName>
        <fullName evidence="1">PPC domain-containing protein</fullName>
    </recommendedName>
</protein>
<dbReference type="Gene3D" id="3.30.1330.80">
    <property type="entry name" value="Hypothetical protein, similar to alpha- acetolactate decarboxylase, domain 2"/>
    <property type="match status" value="1"/>
</dbReference>
<organism evidence="2 3">
    <name type="scientific">Actinoplanes xinjiangensis</name>
    <dbReference type="NCBI Taxonomy" id="512350"/>
    <lineage>
        <taxon>Bacteria</taxon>
        <taxon>Bacillati</taxon>
        <taxon>Actinomycetota</taxon>
        <taxon>Actinomycetes</taxon>
        <taxon>Micromonosporales</taxon>
        <taxon>Micromonosporaceae</taxon>
        <taxon>Actinoplanes</taxon>
    </lineage>
</organism>
<name>A0A316FHC8_9ACTN</name>